<dbReference type="InterPro" id="IPR051171">
    <property type="entry name" value="CaCA"/>
</dbReference>
<gene>
    <name evidence="7" type="ORF">Fuma_01440</name>
</gene>
<keyword evidence="2" id="KW-0677">Repeat</keyword>
<name>A0A1P8WCS3_9PLAN</name>
<dbReference type="EMBL" id="CP017641">
    <property type="protein sequence ID" value="APZ91844.1"/>
    <property type="molecule type" value="Genomic_DNA"/>
</dbReference>
<dbReference type="SMART" id="SM00237">
    <property type="entry name" value="Calx_beta"/>
    <property type="match status" value="3"/>
</dbReference>
<feature type="compositionally biased region" description="Polar residues" evidence="5">
    <location>
        <begin position="1247"/>
        <end position="1266"/>
    </location>
</feature>
<dbReference type="Proteomes" id="UP000187735">
    <property type="component" value="Chromosome"/>
</dbReference>
<sequence length="1360" mass="144266">MSHARKLSFFQSLSRGNKRNRRSLRRYGTDALESRTLLSSNSIVLQNAADAHIAEEIDPNANMGGSPTLEFYATWVQYGGPANRSLLEFDLAPTGGAVPASAILELYQLSSNNYAGGDMAVEVYALTEAWEEGSGTNPWAPAAGVSWTDATTNDQWQTAGGDFNTTYDFGHGANGLIATATLSGATEDSWVSFDVTAAVAAWNSGQLENHGFITVITSGDYTLYQIASSEYSDSSLAPRLTVDQTPAPEISVSTTQLTVGESSGPAMITVSLAESPEDTVTVQYSTVDQTANAGTDYQPQSGTLTFPAGTQTLVQQVAIPIVDDTSHEPTESFELVIFSPVNAILGNTTATVTIEDNDERGTEPIILQNAIDTHLVPETIPNANLGGSHVLDFYATWVQWGGPAHRSLLEFDLSDVGDVVPKAATLELYQLPSEYYSGGDMLVELYALSRDWEEGSGLDPWAPSPGASWANASSSSQWLQPGGDYHTNFDFGNGANGLISTATLSPATADSWISFDVTSAVAAWNSGLLANHGFVTVIKTGDYTLYQVASSEYANSDLAPKLTIEQAESSQVAVGTSSLTVSETAGTAYVAVTLSETPTETVTVQYTTFNDTAMAVTDYMGTSGQLVFEAATTQLTQFVSMPIVNDGLHEPAEAFILQLNGAVNAGLSNVTAMITILDNDDPFDPSTLLVADAVVSEGEWGARQVEVVVTLLNGPTTTVTVDYETVDYTAEAGQDYTPTNGQLVFAPGQTSQTISVSISGDRKHETDEKFRIQLRNAVDAGVGDGSAMITIRNDDAADPEMLPFFDPSEFMNGYLGAFELPAGGANGEFGFGGYYGGLGLALRPNADGTGNTLYVTGENSRDVTPPNSRTYSVAANSVLAEVSIPSELATDPAQMQIATLFSHVDLAGMLEIDSRGQKGDVLFEGNGANYEIQIDDVLVVGDKLVVSAIVGYDVGVGASHSHFIIDGLDLDQITDRKVHGLFNVADSLSGQGFDGTDAGFVAGYMTEIPSEWQAALGGSHLLGQSGLSGLLRTSMGPSAFAFDASKIGTSDFQTPETLTYYPHAADWHAGETSHALAFIEPSHRPGPAIVDDPLYNWNATVEDVVFAPGTRSVLFFGSIGVDDDTGESFVGYGDSPVYNDYARGHYKGPHSLNGEYEYQVWAYDAYDYAKVRSGELAPWEVQPHDVWTFDFPGMTDLDPAKQLAGTAFDPATNRLYVAQQRWGDPTNDIPSGSPIVHVFQLGPPPNITASGSPMSGDGNSATEKSNVAQTPFAAPPADADFAQADERLELPPIPFDAGGHPLPIETSIEPADNDSSKQDRTDNDELFDPVGQLAVASVGSGNQSDLLAGLLDEINLAVLN</sequence>
<dbReference type="SUPFAM" id="SSF141072">
    <property type="entry name" value="CalX-like"/>
    <property type="match status" value="3"/>
</dbReference>
<dbReference type="Pfam" id="PF03160">
    <property type="entry name" value="Calx-beta"/>
    <property type="match status" value="3"/>
</dbReference>
<dbReference type="InterPro" id="IPR038081">
    <property type="entry name" value="CalX-like_sf"/>
</dbReference>
<organism evidence="7 8">
    <name type="scientific">Fuerstiella marisgermanici</name>
    <dbReference type="NCBI Taxonomy" id="1891926"/>
    <lineage>
        <taxon>Bacteria</taxon>
        <taxon>Pseudomonadati</taxon>
        <taxon>Planctomycetota</taxon>
        <taxon>Planctomycetia</taxon>
        <taxon>Planctomycetales</taxon>
        <taxon>Planctomycetaceae</taxon>
        <taxon>Fuerstiella</taxon>
    </lineage>
</organism>
<keyword evidence="4" id="KW-0813">Transport</keyword>
<dbReference type="NCBIfam" id="NF033679">
    <property type="entry name" value="DNRLRE_dom"/>
    <property type="match status" value="2"/>
</dbReference>
<evidence type="ECO:0000256" key="1">
    <source>
        <dbReference type="ARBA" id="ARBA00022729"/>
    </source>
</evidence>
<dbReference type="GO" id="GO:0030001">
    <property type="term" value="P:metal ion transport"/>
    <property type="evidence" value="ECO:0007669"/>
    <property type="project" value="TreeGrafter"/>
</dbReference>
<feature type="region of interest" description="Disordered" evidence="5">
    <location>
        <begin position="1242"/>
        <end position="1266"/>
    </location>
</feature>
<keyword evidence="8" id="KW-1185">Reference proteome</keyword>
<accession>A0A1P8WCS3</accession>
<reference evidence="7 8" key="1">
    <citation type="journal article" date="2016" name="Front. Microbiol.">
        <title>Fuerstia marisgermanicae gen. nov., sp. nov., an Unusual Member of the Phylum Planctomycetes from the German Wadden Sea.</title>
        <authorList>
            <person name="Kohn T."/>
            <person name="Heuer A."/>
            <person name="Jogler M."/>
            <person name="Vollmers J."/>
            <person name="Boedeker C."/>
            <person name="Bunk B."/>
            <person name="Rast P."/>
            <person name="Borchert D."/>
            <person name="Glockner I."/>
            <person name="Freese H.M."/>
            <person name="Klenk H.P."/>
            <person name="Overmann J."/>
            <person name="Kaster A.K."/>
            <person name="Rohde M."/>
            <person name="Wiegand S."/>
            <person name="Jogler C."/>
        </authorList>
    </citation>
    <scope>NUCLEOTIDE SEQUENCE [LARGE SCALE GENOMIC DNA]</scope>
    <source>
        <strain evidence="7 8">NH11</strain>
    </source>
</reference>
<dbReference type="Gene3D" id="2.60.40.2030">
    <property type="match status" value="3"/>
</dbReference>
<feature type="domain" description="Calx-beta" evidence="6">
    <location>
        <begin position="562"/>
        <end position="660"/>
    </location>
</feature>
<keyword evidence="3" id="KW-0106">Calcium</keyword>
<evidence type="ECO:0000256" key="3">
    <source>
        <dbReference type="ARBA" id="ARBA00022837"/>
    </source>
</evidence>
<dbReference type="STRING" id="1891926.Fuma_01440"/>
<dbReference type="Pfam" id="PF06848">
    <property type="entry name" value="Disaggr_repeat"/>
    <property type="match status" value="2"/>
</dbReference>
<feature type="domain" description="Calx-beta" evidence="6">
    <location>
        <begin position="240"/>
        <end position="338"/>
    </location>
</feature>
<proteinExistence type="predicted"/>
<dbReference type="GO" id="GO:0007154">
    <property type="term" value="P:cell communication"/>
    <property type="evidence" value="ECO:0007669"/>
    <property type="project" value="InterPro"/>
</dbReference>
<dbReference type="InterPro" id="IPR003644">
    <property type="entry name" value="Calx_beta"/>
</dbReference>
<dbReference type="KEGG" id="fmr:Fuma_01440"/>
<keyword evidence="4" id="KW-0406">Ion transport</keyword>
<evidence type="ECO:0000256" key="4">
    <source>
        <dbReference type="ARBA" id="ARBA00023065"/>
    </source>
</evidence>
<protein>
    <submittedName>
        <fullName evidence="7">Sodium/calcium exchanger 1</fullName>
    </submittedName>
</protein>
<dbReference type="RefSeq" id="WP_077023540.1">
    <property type="nucleotide sequence ID" value="NZ_CP017641.1"/>
</dbReference>
<feature type="compositionally biased region" description="Basic and acidic residues" evidence="5">
    <location>
        <begin position="1314"/>
        <end position="1323"/>
    </location>
</feature>
<evidence type="ECO:0000313" key="8">
    <source>
        <dbReference type="Proteomes" id="UP000187735"/>
    </source>
</evidence>
<evidence type="ECO:0000256" key="2">
    <source>
        <dbReference type="ARBA" id="ARBA00022737"/>
    </source>
</evidence>
<evidence type="ECO:0000256" key="5">
    <source>
        <dbReference type="SAM" id="MobiDB-lite"/>
    </source>
</evidence>
<evidence type="ECO:0000313" key="7">
    <source>
        <dbReference type="EMBL" id="APZ91844.1"/>
    </source>
</evidence>
<dbReference type="InterPro" id="IPR010671">
    <property type="entry name" value="Disaggr-rel_dom"/>
</dbReference>
<dbReference type="PANTHER" id="PTHR11878">
    <property type="entry name" value="SODIUM/CALCIUM EXCHANGER"/>
    <property type="match status" value="1"/>
</dbReference>
<dbReference type="GO" id="GO:0016020">
    <property type="term" value="C:membrane"/>
    <property type="evidence" value="ECO:0007669"/>
    <property type="project" value="InterPro"/>
</dbReference>
<evidence type="ECO:0000259" key="6">
    <source>
        <dbReference type="SMART" id="SM00237"/>
    </source>
</evidence>
<keyword evidence="1" id="KW-0732">Signal</keyword>
<dbReference type="Gene3D" id="2.60.120.970">
    <property type="match status" value="1"/>
</dbReference>
<dbReference type="PANTHER" id="PTHR11878:SF65">
    <property type="entry name" value="NA_CA-EXCHANGE PROTEIN, ISOFORM G"/>
    <property type="match status" value="1"/>
</dbReference>
<feature type="region of interest" description="Disordered" evidence="5">
    <location>
        <begin position="1292"/>
        <end position="1325"/>
    </location>
</feature>
<feature type="domain" description="Calx-beta" evidence="6">
    <location>
        <begin position="672"/>
        <end position="775"/>
    </location>
</feature>
<dbReference type="OrthoDB" id="220328at2"/>